<sequence length="58" mass="6586">MCDCAKVHLFEVEYKLAGMVVVPTHKNCGNSLNETQLEKFQKELVKSWGFDPEDDSPV</sequence>
<evidence type="ECO:0000313" key="1">
    <source>
        <dbReference type="EMBL" id="CAE6484246.1"/>
    </source>
</evidence>
<reference evidence="1" key="3">
    <citation type="submission" date="2021-02" db="EMBL/GenBank/DDBJ databases">
        <authorList>
            <person name="Han P."/>
        </authorList>
    </citation>
    <scope>NUCLEOTIDE SEQUENCE</scope>
    <source>
        <strain evidence="1">Candidatus Nitrosotenuis uzonensis 5A</strain>
    </source>
</reference>
<accession>V6ARL8</accession>
<dbReference type="Proteomes" id="UP000018159">
    <property type="component" value="Unassembled WGS sequence"/>
</dbReference>
<dbReference type="AlphaFoldDB" id="V6ARL8"/>
<reference evidence="2" key="2">
    <citation type="submission" date="2013-10" db="EMBL/GenBank/DDBJ databases">
        <authorList>
            <person name="Regsiter A."/>
        </authorList>
    </citation>
    <scope>NUCLEOTIDE SEQUENCE</scope>
    <source>
        <strain evidence="2">N4</strain>
    </source>
</reference>
<evidence type="ECO:0000313" key="3">
    <source>
        <dbReference type="Proteomes" id="UP000018159"/>
    </source>
</evidence>
<dbReference type="EMBL" id="CAJNAQ010000001">
    <property type="protein sequence ID" value="CAE6484246.1"/>
    <property type="molecule type" value="Genomic_DNA"/>
</dbReference>
<name>V6ARL8_9ARCH</name>
<comment type="caution">
    <text evidence="2">The sequence shown here is derived from an EMBL/GenBank/DDBJ whole genome shotgun (WGS) entry which is preliminary data.</text>
</comment>
<keyword evidence="3" id="KW-1185">Reference proteome</keyword>
<evidence type="ECO:0000313" key="2">
    <source>
        <dbReference type="EMBL" id="CDI05297.1"/>
    </source>
</evidence>
<dbReference type="STRING" id="1407055.NITUZ_140372"/>
<gene>
    <name evidence="2" type="ORF">NITUZ_140372</name>
    <name evidence="1" type="ORF">NUZ5A_10012</name>
</gene>
<dbReference type="EMBL" id="CBTY010000006">
    <property type="protein sequence ID" value="CDI05297.1"/>
    <property type="molecule type" value="Genomic_DNA"/>
</dbReference>
<proteinExistence type="predicted"/>
<protein>
    <submittedName>
        <fullName evidence="2">Uncharacterized protein</fullName>
    </submittedName>
</protein>
<dbReference type="Proteomes" id="UP000655759">
    <property type="component" value="Unassembled WGS sequence"/>
</dbReference>
<dbReference type="RefSeq" id="WP_177309437.1">
    <property type="nucleotide sequence ID" value="NZ_CAJNAQ010000001.1"/>
</dbReference>
<dbReference type="OrthoDB" id="144at2157"/>
<reference evidence="2" key="1">
    <citation type="journal article" date="2013" name="PLoS ONE">
        <title>Enrichment and Genome Sequence of the Group I.1a Ammonia-Oxidizing Archaeon ?Ca. Nitrosotenuis uzonensis? Representing a Clade Globally.</title>
        <authorList>
            <person name="Lebedeva E.V."/>
            <person name="Hatzenpichler R."/>
            <person name="Pelletier E."/>
            <person name="Schuster N."/>
            <person name="Hauzmayer S."/>
            <person name="Bulaev A."/>
            <person name="Grigor'eva N.V."/>
            <person name="Galushko A."/>
            <person name="Schmid M."/>
            <person name="Palatinszky M."/>
            <person name="Le Paslier D."/>
            <person name="Daims H."/>
            <person name="Wagner M."/>
        </authorList>
    </citation>
    <scope>NUCLEOTIDE SEQUENCE [LARGE SCALE GENOMIC DNA]</scope>
    <source>
        <strain evidence="2">N4</strain>
    </source>
</reference>
<organism evidence="2 3">
    <name type="scientific">Candidatus Nitrosotenuis uzonensis</name>
    <dbReference type="NCBI Taxonomy" id="1407055"/>
    <lineage>
        <taxon>Archaea</taxon>
        <taxon>Nitrososphaerota</taxon>
        <taxon>Candidatus Nitrosotenuis</taxon>
    </lineage>
</organism>